<evidence type="ECO:0000313" key="8">
    <source>
        <dbReference type="Proteomes" id="UP000316905"/>
    </source>
</evidence>
<feature type="transmembrane region" description="Helical" evidence="6">
    <location>
        <begin position="12"/>
        <end position="36"/>
    </location>
</feature>
<feature type="compositionally biased region" description="Low complexity" evidence="5">
    <location>
        <begin position="92"/>
        <end position="104"/>
    </location>
</feature>
<evidence type="ECO:0000256" key="4">
    <source>
        <dbReference type="ARBA" id="ARBA00023136"/>
    </source>
</evidence>
<reference evidence="7 8" key="1">
    <citation type="journal article" date="2015" name="Stand. Genomic Sci.">
        <title>Genomic Encyclopedia of Bacterial and Archaeal Type Strains, Phase III: the genomes of soil and plant-associated and newly described type strains.</title>
        <authorList>
            <person name="Whitman W.B."/>
            <person name="Woyke T."/>
            <person name="Klenk H.P."/>
            <person name="Zhou Y."/>
            <person name="Lilburn T.G."/>
            <person name="Beck B.J."/>
            <person name="De Vos P."/>
            <person name="Vandamme P."/>
            <person name="Eisen J.A."/>
            <person name="Garrity G."/>
            <person name="Hugenholtz P."/>
            <person name="Kyrpides N.C."/>
        </authorList>
    </citation>
    <scope>NUCLEOTIDE SEQUENCE [LARGE SCALE GENOMIC DNA]</scope>
    <source>
        <strain evidence="7 8">CGMCC 1.6858</strain>
    </source>
</reference>
<gene>
    <name evidence="7" type="ORF">IQ22_00313</name>
</gene>
<protein>
    <submittedName>
        <fullName evidence="7">Cell division and transport-associated protein TolA (TC 2.C.1.2.1)</fullName>
    </submittedName>
</protein>
<name>A0A562QPF6_9PSED</name>
<dbReference type="NCBIfam" id="TIGR02794">
    <property type="entry name" value="tolA_full"/>
    <property type="match status" value="1"/>
</dbReference>
<feature type="compositionally biased region" description="Basic and acidic residues" evidence="5">
    <location>
        <begin position="105"/>
        <end position="122"/>
    </location>
</feature>
<dbReference type="EMBL" id="VLKY01000001">
    <property type="protein sequence ID" value="TWI58607.1"/>
    <property type="molecule type" value="Genomic_DNA"/>
</dbReference>
<feature type="region of interest" description="Disordered" evidence="5">
    <location>
        <begin position="80"/>
        <end position="278"/>
    </location>
</feature>
<dbReference type="GO" id="GO:0019534">
    <property type="term" value="F:toxin transmembrane transporter activity"/>
    <property type="evidence" value="ECO:0007669"/>
    <property type="project" value="InterPro"/>
</dbReference>
<keyword evidence="7" id="KW-0132">Cell division</keyword>
<evidence type="ECO:0000313" key="7">
    <source>
        <dbReference type="EMBL" id="TWI58607.1"/>
    </source>
</evidence>
<proteinExistence type="predicted"/>
<comment type="subcellular location">
    <subcellularLocation>
        <location evidence="1">Membrane</location>
        <topology evidence="1">Single-pass membrane protein</topology>
    </subcellularLocation>
</comment>
<keyword evidence="2 6" id="KW-0812">Transmembrane</keyword>
<dbReference type="InterPro" id="IPR006260">
    <property type="entry name" value="TonB/TolA_C"/>
</dbReference>
<dbReference type="InterPro" id="IPR014161">
    <property type="entry name" value="Tol-Pal_TolA"/>
</dbReference>
<sequence length="374" mass="40123">MHDRERSPSESYFWPVIWAVALHVIIFAALFVSWAMAPDLPQSKPIVQATLVQLKSKSPAQVQTEQKLAGEAKKTSARQYEAEQMEQRKAEQQAQAAAAAAARAAEQKATEQKKAEDARKAQQLEAAQKAAEAKAEAARAEATAKAEKAAQEKAAAEQQRKSELAKRQAEEAAQKKAAAEEAKKKAAEEAKAKAAAAAAEEAKKKAAADAAKKQAAEEAKKKAAEQAKAKAAEEAKKKAAQEAARKAAEEKKAQALAELLSDDTQRQQAMADEVGDEVAGDFDDLIRQRAAEGWTRPPGTNNGTTVILQIAMLPDGTITSVSVAKSSGNRAFDNSAMAAVKNIGRITEMQGLSPKDFSPYRSFKMTFRPEDLAL</sequence>
<dbReference type="NCBIfam" id="TIGR01352">
    <property type="entry name" value="tonB_Cterm"/>
    <property type="match status" value="1"/>
</dbReference>
<dbReference type="SUPFAM" id="SSF74653">
    <property type="entry name" value="TolA/TonB C-terminal domain"/>
    <property type="match status" value="1"/>
</dbReference>
<keyword evidence="4 6" id="KW-0472">Membrane</keyword>
<dbReference type="GO" id="GO:0016020">
    <property type="term" value="C:membrane"/>
    <property type="evidence" value="ECO:0007669"/>
    <property type="project" value="UniProtKB-SubCell"/>
</dbReference>
<keyword evidence="3 6" id="KW-1133">Transmembrane helix</keyword>
<dbReference type="OrthoDB" id="9779830at2"/>
<dbReference type="Pfam" id="PF13103">
    <property type="entry name" value="TonB_2"/>
    <property type="match status" value="1"/>
</dbReference>
<evidence type="ECO:0000256" key="6">
    <source>
        <dbReference type="SAM" id="Phobius"/>
    </source>
</evidence>
<dbReference type="Proteomes" id="UP000316905">
    <property type="component" value="Unassembled WGS sequence"/>
</dbReference>
<keyword evidence="7" id="KW-0131">Cell cycle</keyword>
<dbReference type="RefSeq" id="WP_145137002.1">
    <property type="nucleotide sequence ID" value="NZ_VLKY01000001.1"/>
</dbReference>
<comment type="caution">
    <text evidence="7">The sequence shown here is derived from an EMBL/GenBank/DDBJ whole genome shotgun (WGS) entry which is preliminary data.</text>
</comment>
<feature type="compositionally biased region" description="Basic and acidic residues" evidence="5">
    <location>
        <begin position="131"/>
        <end position="192"/>
    </location>
</feature>
<evidence type="ECO:0000256" key="3">
    <source>
        <dbReference type="ARBA" id="ARBA00022989"/>
    </source>
</evidence>
<feature type="compositionally biased region" description="Basic and acidic residues" evidence="5">
    <location>
        <begin position="200"/>
        <end position="253"/>
    </location>
</feature>
<dbReference type="AlphaFoldDB" id="A0A562QPF6"/>
<evidence type="ECO:0000256" key="1">
    <source>
        <dbReference type="ARBA" id="ARBA00004167"/>
    </source>
</evidence>
<organism evidence="7 8">
    <name type="scientific">Pseudomonas duriflava</name>
    <dbReference type="NCBI Taxonomy" id="459528"/>
    <lineage>
        <taxon>Bacteria</taxon>
        <taxon>Pseudomonadati</taxon>
        <taxon>Pseudomonadota</taxon>
        <taxon>Gammaproteobacteria</taxon>
        <taxon>Pseudomonadales</taxon>
        <taxon>Pseudomonadaceae</taxon>
        <taxon>Pseudomonas</taxon>
    </lineage>
</organism>
<dbReference type="GO" id="GO:0051301">
    <property type="term" value="P:cell division"/>
    <property type="evidence" value="ECO:0007669"/>
    <property type="project" value="UniProtKB-KW"/>
</dbReference>
<dbReference type="GO" id="GO:0043213">
    <property type="term" value="P:bacteriocin transport"/>
    <property type="evidence" value="ECO:0007669"/>
    <property type="project" value="InterPro"/>
</dbReference>
<accession>A0A562QPF6</accession>
<keyword evidence="8" id="KW-1185">Reference proteome</keyword>
<evidence type="ECO:0000256" key="5">
    <source>
        <dbReference type="SAM" id="MobiDB-lite"/>
    </source>
</evidence>
<dbReference type="Gene3D" id="3.30.1150.10">
    <property type="match status" value="1"/>
</dbReference>
<evidence type="ECO:0000256" key="2">
    <source>
        <dbReference type="ARBA" id="ARBA00022692"/>
    </source>
</evidence>